<keyword evidence="2" id="KW-0812">Transmembrane</keyword>
<evidence type="ECO:0000313" key="4">
    <source>
        <dbReference type="Proteomes" id="UP000019462"/>
    </source>
</evidence>
<dbReference type="PANTHER" id="PTHR35895">
    <property type="entry name" value="CHROMOSOME 16, WHOLE GENOME SHOTGUN SEQUENCE"/>
    <property type="match status" value="1"/>
</dbReference>
<keyword evidence="2" id="KW-1133">Transmembrane helix</keyword>
<dbReference type="InterPro" id="IPR046368">
    <property type="entry name" value="Tag1"/>
</dbReference>
<gene>
    <name evidence="3" type="ORF">PaG_05202</name>
</gene>
<evidence type="ECO:0000313" key="3">
    <source>
        <dbReference type="EMBL" id="ETS61240.1"/>
    </source>
</evidence>
<dbReference type="GO" id="GO:0000329">
    <property type="term" value="C:fungal-type vacuole membrane"/>
    <property type="evidence" value="ECO:0007669"/>
    <property type="project" value="InterPro"/>
</dbReference>
<feature type="compositionally biased region" description="Polar residues" evidence="1">
    <location>
        <begin position="171"/>
        <end position="182"/>
    </location>
</feature>
<reference evidence="3 4" key="1">
    <citation type="journal article" date="2014" name="Genome Announc.">
        <title>Genome sequence of the basidiomycetous fungus Pseudozyma aphidis DSM70725, an efficient producer of biosurfactant mannosylerythritol lipids.</title>
        <authorList>
            <person name="Lorenz S."/>
            <person name="Guenther M."/>
            <person name="Grumaz C."/>
            <person name="Rupp S."/>
            <person name="Zibek S."/>
            <person name="Sohn K."/>
        </authorList>
    </citation>
    <scope>NUCLEOTIDE SEQUENCE [LARGE SCALE GENOMIC DNA]</scope>
    <source>
        <strain evidence="4">ATCC 32657 / CBS 517.83 / DSM 70725 / JCM 10318 / NBRC 10182 / NRRL Y-7954 / St-0401</strain>
    </source>
</reference>
<organism evidence="3 4">
    <name type="scientific">Moesziomyces aphidis</name>
    <name type="common">Pseudozyma aphidis</name>
    <dbReference type="NCBI Taxonomy" id="84754"/>
    <lineage>
        <taxon>Eukaryota</taxon>
        <taxon>Fungi</taxon>
        <taxon>Dikarya</taxon>
        <taxon>Basidiomycota</taxon>
        <taxon>Ustilaginomycotina</taxon>
        <taxon>Ustilaginomycetes</taxon>
        <taxon>Ustilaginales</taxon>
        <taxon>Ustilaginaceae</taxon>
        <taxon>Moesziomyces</taxon>
    </lineage>
</organism>
<dbReference type="Proteomes" id="UP000019462">
    <property type="component" value="Unassembled WGS sequence"/>
</dbReference>
<dbReference type="PANTHER" id="PTHR35895:SF1">
    <property type="entry name" value="LIPID-BINDING SERUM GLYCOPROTEIN C-TERMINAL DOMAIN-CONTAINING PROTEIN"/>
    <property type="match status" value="1"/>
</dbReference>
<sequence>MGTCGQSSTSPGVAATPANHRFAPRHLLHAWRDLRCLEPTRASLRDPNVTEIHPVAAVAPPRFVLCSPSPDAPAQPCPALPWLCLGPPSASARRPVCTPDRPLAAAAAVPLWTGELLLASPGRRRRRRRRHHCHPLLTSSPSPTHPFAVVGTLSGPYSPPSDVADTDRHSTSTSTPVRGFNIDSSVSARTPRLARSLSTPSGCPSPYNIDLSSGAESPILIMADDGYGSRENLRRRSAAQSVDSDNAQGAGYYQPGQPIGFVRARGTPYEKKYFSRKLGYCCLFVAPGVLLVTLAITLLPVLYAVANHALHTAVLHVEQSNITNPGNTSFPLTLQGQTKKVGIFPAHLYFREPVQVYWVLPPQPGQVASPETLTEINLGQFRLDYIGAAAGHARIKQATNFEINDVEGFGEFAKFLISQPEFTWKLNCSSVHAEAFSFLPTYKNLVFNKHIIIKGFNNFEDVQILDFQLPGNDPAGGVSLSVTTSLVNPSPFGVQLGTLDLGLYYQGMYLGPASTTNLNVTTGRNVITLNGRLVPHNDNATELDLLGKLFTGYINGQTLPTQARGVSVRQANGDNIGWLSSGISALELAVPLKAPQPINPIKSISIGSLALVYTSETAYNPTAFSSALSAVLGLPFGFSLSIVNTANTFTILFDGAQVATINSAYSNTTTELSIVSAGQTAGTLNLTLPPSELTLANNTAAARKELENFQTYLTLSNGTAIRLQGEAKAITDTPLGRVLLDGIIFDVDSGLLGLQGLNAYPTLITSVDVTGGTNDGILLSVGTTLVNPSNLNLTIGDSNFQLVNQVVLGTVTIPGLNLMAGRNDVNATSVFNPNADPRGLDTLNRFIAGLDTELGINGFDGSTAVSSLLPALSQIRLKATLPGLKTSLVRSANLTVLDSTGITNNIASSTVFLNNPFTAPLTITRIRSNVTSHGIFVASIDTPLNFNAQGRAVTQSPPIDLGLNLYPPDIFALVRALAIQSGQNPAYIDGVVQLGGYTLTPTTSANSRRSLGADDATYDYEEDNELAHAMMDGVNNVETLANVAEWAERDEPEALEEAGTLKKRANLYTGFDLPTYISRAFNSATANLEIVSDARIGDYETTLTFAQQNVPLGTDVTLNKLLPVLASPIVQKIVDNAILNIDRVTILNPQQNTFQTALQGTITNSGPFDATIYFANGLDVTWNGRLLGRIAMPNVSLAGDVGATLEIIADFAVADVGYLTEFTRYLLTEQSFVWNIAGNGLQVAALGIEVGSISISKNVILSAFNGLRNSVIINSFDLPSNDPAGGIHLTAATTIYNPSQVGVQLSRFGVNLDRNSTYIGPSAAQDTFVLQALAVTTLPLVGRLVPQSSDQGLAVLSEIFTRFVANQNTDVMVLGDYAGPESVTWLNDGIKSLAVRVSLPSQQFTVIRTISINQISLFFTQQTAYNPPSSSNNTQSEFFLPFNFPVDIQQVGGGFIAGYQGQDMAVLDIPLSPSITDVTARILTLMFSNVPFAVYNNQHPRFSQFLADTTASNQVTFNLNGRANTKASTAAGVVTISNIPFNVDTNLLGLQNLNARPAVVSNLDVFHGYPSYLQINVDTTLFNPSDITIGTGDVTFQVYFLNRLIGTAVINGLVLVPGTNIVPTQVRYSPQGAENTRAGQTLLENYVQGIVSNVIIQGTRDTTPIDSLKQALSGIRLNADIPPLRQLLITVARLVIPPNIAQTGIAQANFDLRNPFTASINLLKVKADASYQGIFLGEINQDLSSNPIRAPGHTTITSRFLPFNFDLDPKNLIRFVQAAAATTGTDLGPLPPLFAQVLEQASTQTTISPYPDFNPPNCRSGQQFDVLGAVLRTLQGLTTTLNVQSSDKLDDYFTNLNFVQQPVPTQTDRTALYLLGPAGAPIVQNIVDQAVLTVAIANITSVTNTGFDVSLSGSLTGTGPFDAQIEFTEPLTVTWQGRNIAKLSLPPICAFANVGVPNLVTSGHLTITNLGAFTDFAIYILANPGFQWTVSSNRLTVRALEIIYSNVIISKNIDFRAFNGLPGVTTFNFDVYGETSNALLIRTGASIPNPATLGIQLDTANFEIFFMGTDIGPVSSANLFLAALATTNTTLQGQITAKSGRDLQNTGILFTNFLQGRTQILQVKGVSVVTQANGNQPVNWLSAAFRTLTLNVALPGQIYQIIFSITLSDLTVFVNGNPADSYVIPSSSNSTIATFANPFMFSLQPIQASPHINLSYAGGDTAYLDLPLANVQAGTSRGPQDFQALQLMWRRQNIVAVDRPNFQAFFAQLTDTPRGQFDLRGGTDVVAKTVIGNIPIGGIPFNVTTTLAGINSFNGVATLSDVSVSSGTPAFLWVPLKVALTNPSNLTVFTNEVFLPVIFSGTFVGRAEIPVLGLIPGDNLVQSYFYYAPVNANDTTAQRLLQQYVQPDEANGGKQISQLTIDGSQSPVGQGNLTPYDSLRPALAGVKLTTQLEGIASRIVTHINVYLTAQTLLTGLAGLLNPAASPPIVEIDVTAVNALDTNLYLVALQTSAKRTGETPRDATNPDARVSYTFPNGGFEIPVGGAEVTSPRVPNVVLPKGLIASLPVIGQNLDIYNNLPVRIGPSVGDSYLVPGLNYNEFNIPTDYALSLGGVNIPLGPVEDILGLLGQIAAAGVDLTQILGGTLTQLAQGNVIGGLSTATQGVLCEITKLTPGLGLSILNPILNQAKCPNAPGSSSSAVSASSTANPVASLADGASSVVSSVTEAAAGAVSTLTSAGGGVVSALTQALGGGSASPAAATASSSSSGGGGLLGLGTLIRRAEPTASPHYL</sequence>
<dbReference type="InterPro" id="IPR022185">
    <property type="entry name" value="DUF3712"/>
</dbReference>
<feature type="compositionally biased region" description="Low complexity" evidence="1">
    <location>
        <begin position="135"/>
        <end position="146"/>
    </location>
</feature>
<feature type="compositionally biased region" description="Basic residues" evidence="1">
    <location>
        <begin position="123"/>
        <end position="134"/>
    </location>
</feature>
<evidence type="ECO:0000256" key="1">
    <source>
        <dbReference type="SAM" id="MobiDB-lite"/>
    </source>
</evidence>
<feature type="region of interest" description="Disordered" evidence="1">
    <location>
        <begin position="123"/>
        <end position="182"/>
    </location>
</feature>
<comment type="caution">
    <text evidence="3">The sequence shown here is derived from an EMBL/GenBank/DDBJ whole genome shotgun (WGS) entry which is preliminary data.</text>
</comment>
<protein>
    <submittedName>
        <fullName evidence="3">Uncharacterized protein</fullName>
    </submittedName>
</protein>
<keyword evidence="2" id="KW-0472">Membrane</keyword>
<name>W3VIB6_MOEAP</name>
<dbReference type="OrthoDB" id="10039566at2759"/>
<dbReference type="Pfam" id="PF12505">
    <property type="entry name" value="DUF3712"/>
    <property type="match status" value="6"/>
</dbReference>
<evidence type="ECO:0000256" key="2">
    <source>
        <dbReference type="SAM" id="Phobius"/>
    </source>
</evidence>
<feature type="transmembrane region" description="Helical" evidence="2">
    <location>
        <begin position="278"/>
        <end position="303"/>
    </location>
</feature>
<accession>W3VIB6</accession>
<proteinExistence type="predicted"/>
<keyword evidence="4" id="KW-1185">Reference proteome</keyword>
<dbReference type="EMBL" id="AWNI01000022">
    <property type="protein sequence ID" value="ETS61240.1"/>
    <property type="molecule type" value="Genomic_DNA"/>
</dbReference>
<dbReference type="HOGENOM" id="CLU_000322_0_0_1"/>